<feature type="compositionally biased region" description="Polar residues" evidence="1">
    <location>
        <begin position="1"/>
        <end position="20"/>
    </location>
</feature>
<comment type="caution">
    <text evidence="2">The sequence shown here is derived from an EMBL/GenBank/DDBJ whole genome shotgun (WGS) entry which is preliminary data.</text>
</comment>
<gene>
    <name evidence="2" type="ORF">H6P81_021048</name>
</gene>
<evidence type="ECO:0000313" key="3">
    <source>
        <dbReference type="Proteomes" id="UP000825729"/>
    </source>
</evidence>
<accession>A0AAV7E0E9</accession>
<dbReference type="EMBL" id="JAINDJ010000008">
    <property type="protein sequence ID" value="KAG9440883.1"/>
    <property type="molecule type" value="Genomic_DNA"/>
</dbReference>
<proteinExistence type="predicted"/>
<name>A0AAV7E0E9_ARIFI</name>
<dbReference type="Proteomes" id="UP000825729">
    <property type="component" value="Unassembled WGS sequence"/>
</dbReference>
<protein>
    <submittedName>
        <fullName evidence="2">Uncharacterized protein</fullName>
    </submittedName>
</protein>
<evidence type="ECO:0000313" key="2">
    <source>
        <dbReference type="EMBL" id="KAG9440883.1"/>
    </source>
</evidence>
<evidence type="ECO:0000256" key="1">
    <source>
        <dbReference type="SAM" id="MobiDB-lite"/>
    </source>
</evidence>
<feature type="region of interest" description="Disordered" evidence="1">
    <location>
        <begin position="1"/>
        <end position="39"/>
    </location>
</feature>
<organism evidence="2 3">
    <name type="scientific">Aristolochia fimbriata</name>
    <name type="common">White veined hardy Dutchman's pipe vine</name>
    <dbReference type="NCBI Taxonomy" id="158543"/>
    <lineage>
        <taxon>Eukaryota</taxon>
        <taxon>Viridiplantae</taxon>
        <taxon>Streptophyta</taxon>
        <taxon>Embryophyta</taxon>
        <taxon>Tracheophyta</taxon>
        <taxon>Spermatophyta</taxon>
        <taxon>Magnoliopsida</taxon>
        <taxon>Magnoliidae</taxon>
        <taxon>Piperales</taxon>
        <taxon>Aristolochiaceae</taxon>
        <taxon>Aristolochia</taxon>
    </lineage>
</organism>
<keyword evidence="3" id="KW-1185">Reference proteome</keyword>
<sequence>MDNTGDTGSSVETRPSSVWKTTEETGQGGVCSGPTSSDVETRRSHCFFLARRQTASSRDRRPGPTFRTCRFPSLDFENRRETLCDAVMSAVKAPDQPTATAKSHTRGKAIFEPVSRSCLAPATCHWRPGRIRRRGGRERVRPCGGGVWHVRGGVKGEGVGWRRACVGGPGNWEASVWERVRFT</sequence>
<reference evidence="2 3" key="1">
    <citation type="submission" date="2021-07" db="EMBL/GenBank/DDBJ databases">
        <title>The Aristolochia fimbriata genome: insights into angiosperm evolution, floral development and chemical biosynthesis.</title>
        <authorList>
            <person name="Jiao Y."/>
        </authorList>
    </citation>
    <scope>NUCLEOTIDE SEQUENCE [LARGE SCALE GENOMIC DNA]</scope>
    <source>
        <strain evidence="2">IBCAS-2021</strain>
        <tissue evidence="2">Leaf</tissue>
    </source>
</reference>
<dbReference type="AlphaFoldDB" id="A0AAV7E0E9"/>